<dbReference type="Pfam" id="PF01833">
    <property type="entry name" value="TIG"/>
    <property type="match status" value="3"/>
</dbReference>
<evidence type="ECO:0000313" key="2">
    <source>
        <dbReference type="EMBL" id="GAO09515.1"/>
    </source>
</evidence>
<dbReference type="InterPro" id="IPR013783">
    <property type="entry name" value="Ig-like_fold"/>
</dbReference>
<dbReference type="AlphaFoldDB" id="A0A0N7YLR1"/>
<reference evidence="3" key="1">
    <citation type="submission" date="2014-09" db="EMBL/GenBank/DDBJ databases">
        <title>Whole genome shotgun sequence of Streptomyces sp. NBRC 110027.</title>
        <authorList>
            <person name="Komaki H."/>
            <person name="Ichikawa N."/>
            <person name="Katano-Makiyama Y."/>
            <person name="Hosoyama A."/>
            <person name="Hashimoto M."/>
            <person name="Uohara A."/>
            <person name="Kitahashi Y."/>
            <person name="Ohji S."/>
            <person name="Kimura A."/>
            <person name="Yamazoe A."/>
            <person name="Igarashi Y."/>
            <person name="Fujita N."/>
        </authorList>
    </citation>
    <scope>NUCLEOTIDE SEQUENCE [LARGE SCALE GENOMIC DNA]</scope>
    <source>
        <strain evidence="3">NBRC 110027</strain>
    </source>
</reference>
<gene>
    <name evidence="2" type="ORF">TPA0598_05_02360</name>
</gene>
<feature type="domain" description="IPT/TIG" evidence="1">
    <location>
        <begin position="312"/>
        <end position="394"/>
    </location>
</feature>
<dbReference type="InterPro" id="IPR015943">
    <property type="entry name" value="WD40/YVTN_repeat-like_dom_sf"/>
</dbReference>
<dbReference type="EMBL" id="BBNO01000005">
    <property type="protein sequence ID" value="GAO09515.1"/>
    <property type="molecule type" value="Genomic_DNA"/>
</dbReference>
<comment type="caution">
    <text evidence="2">The sequence shown here is derived from an EMBL/GenBank/DDBJ whole genome shotgun (WGS) entry which is preliminary data.</text>
</comment>
<dbReference type="SUPFAM" id="SSF81296">
    <property type="entry name" value="E set domains"/>
    <property type="match status" value="3"/>
</dbReference>
<dbReference type="SUPFAM" id="SSF50974">
    <property type="entry name" value="Nitrous oxide reductase, N-terminal domain"/>
    <property type="match status" value="1"/>
</dbReference>
<dbReference type="InterPro" id="IPR011964">
    <property type="entry name" value="YVTN_b-propeller_repeat"/>
</dbReference>
<dbReference type="InterPro" id="IPR002909">
    <property type="entry name" value="IPT_dom"/>
</dbReference>
<evidence type="ECO:0000259" key="1">
    <source>
        <dbReference type="SMART" id="SM00429"/>
    </source>
</evidence>
<protein>
    <recommendedName>
        <fullName evidence="1">IPT/TIG domain-containing protein</fullName>
    </recommendedName>
</protein>
<dbReference type="InterPro" id="IPR014756">
    <property type="entry name" value="Ig_E-set"/>
</dbReference>
<name>A0A0N7YLR1_9ACTN</name>
<dbReference type="SMART" id="SM00429">
    <property type="entry name" value="IPT"/>
    <property type="match status" value="3"/>
</dbReference>
<feature type="domain" description="IPT/TIG" evidence="1">
    <location>
        <begin position="231"/>
        <end position="310"/>
    </location>
</feature>
<dbReference type="Gene3D" id="2.130.10.10">
    <property type="entry name" value="YVTN repeat-like/Quinoprotein amine dehydrogenase"/>
    <property type="match status" value="2"/>
</dbReference>
<accession>A0A0N7YLR1</accession>
<dbReference type="CDD" id="cd00603">
    <property type="entry name" value="IPT_PCSR"/>
    <property type="match status" value="1"/>
</dbReference>
<dbReference type="Gene3D" id="2.60.40.10">
    <property type="entry name" value="Immunoglobulins"/>
    <property type="match status" value="3"/>
</dbReference>
<reference evidence="2 3" key="2">
    <citation type="journal article" date="2015" name="Stand. Genomic Sci.">
        <title>Draft genome sequence of marine-derived Streptomyces sp. TP-A0598, a producer of anti-MRSA antibiotic lydicamycins.</title>
        <authorList>
            <person name="Komaki H."/>
            <person name="Ichikawa N."/>
            <person name="Hosoyama A."/>
            <person name="Fujita N."/>
            <person name="Igarashi Y."/>
        </authorList>
    </citation>
    <scope>NUCLEOTIDE SEQUENCE [LARGE SCALE GENOMIC DNA]</scope>
    <source>
        <strain evidence="2 3">NBRC 110027</strain>
    </source>
</reference>
<sequence length="482" mass="46947">MVALGPDGTRGYVTVADAGLVSVLDTATNTLVTDIPVGAGPSMAAVTPDGTRVYVTQQADTTVSVIDTATNTVTGTIPVGVGGTGVVITPDGTRAYVACYSVGVRVIDTATNTVTTTITTGDVPILLALSPDGARLYVTNVGSATVSVVDTATNAVIDAVGISAQARFPAVTPDNAHVLVANSLPDTVSVIDTATHTVVENIGVGAGPTGLAVSPDGTHAYVVNSEAGTISVLATTVLPDQGTTAGGATVTVTGHHLANATAVRFGTAQAAITANTDTSLTVTEPAGSGAVPVTVTTAGGTGFLGTFYYAPPPALTGISPASGPVAGGDQEIVITGRNLAGAIDVYFGTSRAVIQSASDTQLTVRASGAPAPGGVAVTVTTAGGSAGGLTYTYVSSSTVTDVSPNTGPTSGGTVVTITGTGLTYTEQVTFNGTPAPFAVISDTTVSATSPPSGAAGTVAVVVTGPAGDMPSGSFTYVADPEI</sequence>
<dbReference type="PANTHER" id="PTHR47197">
    <property type="entry name" value="PROTEIN NIRF"/>
    <property type="match status" value="1"/>
</dbReference>
<dbReference type="NCBIfam" id="TIGR02276">
    <property type="entry name" value="beta_rpt_yvtn"/>
    <property type="match status" value="5"/>
</dbReference>
<dbReference type="Proteomes" id="UP000048965">
    <property type="component" value="Unassembled WGS sequence"/>
</dbReference>
<dbReference type="InterPro" id="IPR011045">
    <property type="entry name" value="N2O_reductase_N"/>
</dbReference>
<dbReference type="GO" id="GO:0005975">
    <property type="term" value="P:carbohydrate metabolic process"/>
    <property type="evidence" value="ECO:0007669"/>
    <property type="project" value="UniProtKB-ARBA"/>
</dbReference>
<dbReference type="PANTHER" id="PTHR47197:SF3">
    <property type="entry name" value="DIHYDRO-HEME D1 DEHYDROGENASE"/>
    <property type="match status" value="1"/>
</dbReference>
<evidence type="ECO:0000313" key="3">
    <source>
        <dbReference type="Proteomes" id="UP000048965"/>
    </source>
</evidence>
<dbReference type="InterPro" id="IPR051200">
    <property type="entry name" value="Host-pathogen_enzymatic-act"/>
</dbReference>
<keyword evidence="3" id="KW-1185">Reference proteome</keyword>
<proteinExistence type="predicted"/>
<feature type="domain" description="IPT/TIG" evidence="1">
    <location>
        <begin position="396"/>
        <end position="477"/>
    </location>
</feature>
<organism evidence="2 3">
    <name type="scientific">Streptomyces lydicamycinicus</name>
    <dbReference type="NCBI Taxonomy" id="1546107"/>
    <lineage>
        <taxon>Bacteria</taxon>
        <taxon>Bacillati</taxon>
        <taxon>Actinomycetota</taxon>
        <taxon>Actinomycetes</taxon>
        <taxon>Kitasatosporales</taxon>
        <taxon>Streptomycetaceae</taxon>
        <taxon>Streptomyces</taxon>
    </lineage>
</organism>